<dbReference type="AlphaFoldDB" id="A0A183UYC2"/>
<reference evidence="1 2" key="2">
    <citation type="submission" date="2018-11" db="EMBL/GenBank/DDBJ databases">
        <authorList>
            <consortium name="Pathogen Informatics"/>
        </authorList>
    </citation>
    <scope>NUCLEOTIDE SEQUENCE [LARGE SCALE GENOMIC DNA]</scope>
</reference>
<organism evidence="2 3">
    <name type="scientific">Toxocara canis</name>
    <name type="common">Canine roundworm</name>
    <dbReference type="NCBI Taxonomy" id="6265"/>
    <lineage>
        <taxon>Eukaryota</taxon>
        <taxon>Metazoa</taxon>
        <taxon>Ecdysozoa</taxon>
        <taxon>Nematoda</taxon>
        <taxon>Chromadorea</taxon>
        <taxon>Rhabditida</taxon>
        <taxon>Spirurina</taxon>
        <taxon>Ascaridomorpha</taxon>
        <taxon>Ascaridoidea</taxon>
        <taxon>Toxocaridae</taxon>
        <taxon>Toxocara</taxon>
    </lineage>
</organism>
<name>A0A183UYC2_TOXCA</name>
<accession>A0A183UYC2</accession>
<protein>
    <submittedName>
        <fullName evidence="1 3">Uncharacterized protein</fullName>
    </submittedName>
</protein>
<evidence type="ECO:0000313" key="1">
    <source>
        <dbReference type="EMBL" id="VDM44813.1"/>
    </source>
</evidence>
<dbReference type="WBParaSite" id="TCNE_0001349201-mRNA-1">
    <property type="protein sequence ID" value="TCNE_0001349201-mRNA-1"/>
    <property type="gene ID" value="TCNE_0001349201"/>
</dbReference>
<gene>
    <name evidence="1" type="ORF">TCNE_LOCUS13492</name>
</gene>
<keyword evidence="2" id="KW-1185">Reference proteome</keyword>
<evidence type="ECO:0000313" key="3">
    <source>
        <dbReference type="WBParaSite" id="TCNE_0001349201-mRNA-1"/>
    </source>
</evidence>
<evidence type="ECO:0000313" key="2">
    <source>
        <dbReference type="Proteomes" id="UP000050794"/>
    </source>
</evidence>
<proteinExistence type="predicted"/>
<reference evidence="3" key="1">
    <citation type="submission" date="2016-06" db="UniProtKB">
        <authorList>
            <consortium name="WormBaseParasite"/>
        </authorList>
    </citation>
    <scope>IDENTIFICATION</scope>
</reference>
<dbReference type="EMBL" id="UYWY01021747">
    <property type="protein sequence ID" value="VDM44813.1"/>
    <property type="molecule type" value="Genomic_DNA"/>
</dbReference>
<dbReference type="Proteomes" id="UP000050794">
    <property type="component" value="Unassembled WGS sequence"/>
</dbReference>
<sequence>MDKNQQKTNSAASAQYVCNIDSLDNFHCTPTPMLGFVTSKGKVRICTWGLQLRERMTACYDTEMQCDISRYGEIMNRGIGMRLRRSVCDEQHTPITSTQVVVDVRHKQSPQLVQKDDSSTALTAAARDWRVPAAHHYPKAAAPHTNATRG</sequence>